<dbReference type="CDD" id="cd08368">
    <property type="entry name" value="LIM"/>
    <property type="match status" value="1"/>
</dbReference>
<evidence type="ECO:0000313" key="5">
    <source>
        <dbReference type="EMBL" id="PIY33554.1"/>
    </source>
</evidence>
<dbReference type="Proteomes" id="UP000182763">
    <property type="component" value="Unassembled WGS sequence"/>
</dbReference>
<dbReference type="InterPro" id="IPR000836">
    <property type="entry name" value="PRTase_dom"/>
</dbReference>
<dbReference type="InterPro" id="IPR044005">
    <property type="entry name" value="DZR_2"/>
</dbReference>
<evidence type="ECO:0000259" key="2">
    <source>
        <dbReference type="Pfam" id="PF18912"/>
    </source>
</evidence>
<dbReference type="STRING" id="1805029.AUK42_06265"/>
<dbReference type="InterPro" id="IPR029057">
    <property type="entry name" value="PRTase-like"/>
</dbReference>
<reference evidence="8 9" key="3">
    <citation type="submission" date="2017-09" db="EMBL/GenBank/DDBJ databases">
        <title>Depth-based differentiation of microbial function through sediment-hosted aquifers and enrichment of novel symbionts in the deep terrestrial subsurface.</title>
        <authorList>
            <person name="Probst A.J."/>
            <person name="Ladd B."/>
            <person name="Jarett J.K."/>
            <person name="Geller-Mcgrath D.E."/>
            <person name="Sieber C.M."/>
            <person name="Emerson J.B."/>
            <person name="Anantharaman K."/>
            <person name="Thomas B.C."/>
            <person name="Malmstrom R."/>
            <person name="Stieglmeier M."/>
            <person name="Klingl A."/>
            <person name="Woyke T."/>
            <person name="Ryan C.M."/>
            <person name="Banfield J.F."/>
        </authorList>
    </citation>
    <scope>NUCLEOTIDE SEQUENCE [LARGE SCALE GENOMIC DNA]</scope>
    <source>
        <strain evidence="5">CG_4_10_14_3_um_filter_34_13</strain>
        <strain evidence="6">CG_4_9_14_3_um_filter_33_16</strain>
    </source>
</reference>
<evidence type="ECO:0000256" key="1">
    <source>
        <dbReference type="ARBA" id="ARBA00008007"/>
    </source>
</evidence>
<name>A0A1J5G831_9BACT</name>
<sequence>MNHQNMVEYIKEGLLNFIFPLDCKICEKPIRESKGYSICEDCFKTIELIEQPYCIKCGKPLISTDYFKSNRGILCSNCKRKKYSFEFSRSVGIYQKVLKECIHLFKYYGEKKLAKPLGKLMINYLLKNNEFKKKIDLIIPVPLHKNDFKKRGFNQSVLLGRVIGDYFSIPVGKRVLIKKKLTPFQVNLSKKEREKNIIKAFAVERPEEVKYKNILILDDIFTTGSTVEECAKELTKAQAKNIFVLTLARSV</sequence>
<dbReference type="EMBL" id="PFTV01000078">
    <property type="protein sequence ID" value="PJB57176.1"/>
    <property type="molecule type" value="Genomic_DNA"/>
</dbReference>
<accession>A0A2M7K6Z5</accession>
<dbReference type="RefSeq" id="WP_406606882.1">
    <property type="nucleotide sequence ID" value="NZ_PFKO01000066.1"/>
</dbReference>
<dbReference type="Gene3D" id="3.40.50.2020">
    <property type="match status" value="1"/>
</dbReference>
<proteinExistence type="inferred from homology"/>
<evidence type="ECO:0000313" key="9">
    <source>
        <dbReference type="Proteomes" id="UP000230646"/>
    </source>
</evidence>
<accession>A0A2M8CDX5</accession>
<dbReference type="EMBL" id="PFKO01000066">
    <property type="protein sequence ID" value="PIY33554.1"/>
    <property type="molecule type" value="Genomic_DNA"/>
</dbReference>
<evidence type="ECO:0000313" key="4">
    <source>
        <dbReference type="EMBL" id="PIX33896.1"/>
    </source>
</evidence>
<dbReference type="PANTHER" id="PTHR47505">
    <property type="entry name" value="DNA UTILIZATION PROTEIN YHGH"/>
    <property type="match status" value="1"/>
</dbReference>
<dbReference type="CDD" id="cd06223">
    <property type="entry name" value="PRTases_typeI"/>
    <property type="match status" value="1"/>
</dbReference>
<dbReference type="AlphaFoldDB" id="A0A1J5G831"/>
<dbReference type="SUPFAM" id="SSF53271">
    <property type="entry name" value="PRTase-like"/>
    <property type="match status" value="1"/>
</dbReference>
<dbReference type="Proteomes" id="UP000230646">
    <property type="component" value="Unassembled WGS sequence"/>
</dbReference>
<dbReference type="PANTHER" id="PTHR47505:SF1">
    <property type="entry name" value="DNA UTILIZATION PROTEIN YHGH"/>
    <property type="match status" value="1"/>
</dbReference>
<dbReference type="Pfam" id="PF18912">
    <property type="entry name" value="DZR_2"/>
    <property type="match status" value="1"/>
</dbReference>
<gene>
    <name evidence="3" type="ORF">AUK42_06265</name>
    <name evidence="6" type="ORF">CO097_03160</name>
    <name evidence="5" type="ORF">COZ07_01735</name>
    <name evidence="4" type="ORF">COZ58_05760</name>
</gene>
<protein>
    <recommendedName>
        <fullName evidence="2">Double zinc ribbon domain-containing protein</fullName>
    </recommendedName>
</protein>
<evidence type="ECO:0000313" key="8">
    <source>
        <dbReference type="Proteomes" id="UP000228560"/>
    </source>
</evidence>
<evidence type="ECO:0000313" key="3">
    <source>
        <dbReference type="EMBL" id="OIP68476.1"/>
    </source>
</evidence>
<dbReference type="InterPro" id="IPR051910">
    <property type="entry name" value="ComF/GntX_DNA_util-trans"/>
</dbReference>
<evidence type="ECO:0000313" key="6">
    <source>
        <dbReference type="EMBL" id="PJB57176.1"/>
    </source>
</evidence>
<dbReference type="EMBL" id="PFIP01000122">
    <property type="protein sequence ID" value="PIX33896.1"/>
    <property type="molecule type" value="Genomic_DNA"/>
</dbReference>
<dbReference type="Proteomes" id="UP000228560">
    <property type="component" value="Unassembled WGS sequence"/>
</dbReference>
<accession>A0A1J5G831</accession>
<organism evidence="3 7">
    <name type="scientific">Candidatus Infernicultor aquiphilus</name>
    <dbReference type="NCBI Taxonomy" id="1805029"/>
    <lineage>
        <taxon>Bacteria</taxon>
        <taxon>Pseudomonadati</taxon>
        <taxon>Atribacterota</taxon>
        <taxon>Candidatus Phoenicimicrobiia</taxon>
        <taxon>Candidatus Pheonicimicrobiales</taxon>
        <taxon>Candidatus Phoenicimicrobiaceae</taxon>
        <taxon>Candidatus Infernicultor</taxon>
    </lineage>
</organism>
<dbReference type="EMBL" id="MNYY01000121">
    <property type="protein sequence ID" value="OIP68476.1"/>
    <property type="molecule type" value="Genomic_DNA"/>
</dbReference>
<comment type="similarity">
    <text evidence="1">Belongs to the ComF/GntX family.</text>
</comment>
<accession>A0A2M7PT88</accession>
<comment type="caution">
    <text evidence="3">The sequence shown here is derived from an EMBL/GenBank/DDBJ whole genome shotgun (WGS) entry which is preliminary data.</text>
</comment>
<reference evidence="4" key="2">
    <citation type="submission" date="2017-09" db="EMBL/GenBank/DDBJ databases">
        <title>Depth-based differentiation of microbial function through sediment-hosted aquifers and enrichment of novel symbionts in the deep terrestrial subsurface.</title>
        <authorList>
            <person name="Probst A.J."/>
            <person name="Ladd B."/>
            <person name="Jarett J.K."/>
            <person name="Geller-Mcgrath D.E."/>
            <person name="Sieber C.M.K."/>
            <person name="Emerson J.B."/>
            <person name="Anantharaman K."/>
            <person name="Thomas B.C."/>
            <person name="Malmstrom R."/>
            <person name="Stieglmeier M."/>
            <person name="Klingl A."/>
            <person name="Woyke T."/>
            <person name="Ryan C.M."/>
            <person name="Banfield J.F."/>
        </authorList>
    </citation>
    <scope>NUCLEOTIDE SEQUENCE</scope>
    <source>
        <strain evidence="4">CG_4_8_14_3_um_filter_34_18</strain>
    </source>
</reference>
<feature type="domain" description="Double zinc ribbon" evidence="2">
    <location>
        <begin position="14"/>
        <end position="78"/>
    </location>
</feature>
<reference evidence="3 7" key="1">
    <citation type="journal article" date="2016" name="Environ. Microbiol.">
        <title>Genomic resolution of a cold subsurface aquifer community provides metabolic insights for novel microbes adapted to high CO concentrations.</title>
        <authorList>
            <person name="Probst A.J."/>
            <person name="Castelle C.J."/>
            <person name="Singh A."/>
            <person name="Brown C.T."/>
            <person name="Anantharaman K."/>
            <person name="Sharon I."/>
            <person name="Hug L.A."/>
            <person name="Burstein D."/>
            <person name="Emerson J.B."/>
            <person name="Thomas B.C."/>
            <person name="Banfield J.F."/>
        </authorList>
    </citation>
    <scope>NUCLEOTIDE SEQUENCE [LARGE SCALE GENOMIC DNA]</scope>
    <source>
        <strain evidence="3">CG2_30_33_13</strain>
    </source>
</reference>
<dbReference type="Proteomes" id="UP000231493">
    <property type="component" value="Unassembled WGS sequence"/>
</dbReference>
<evidence type="ECO:0000313" key="7">
    <source>
        <dbReference type="Proteomes" id="UP000182763"/>
    </source>
</evidence>